<dbReference type="RefSeq" id="WP_058356849.1">
    <property type="nucleotide sequence ID" value="NZ_CABKVG010000010.1"/>
</dbReference>
<name>A0ABY4E2Y4_9NEIS</name>
<dbReference type="Pfam" id="PF16083">
    <property type="entry name" value="Phage_holin_3_3"/>
    <property type="match status" value="1"/>
</dbReference>
<gene>
    <name evidence="2" type="ORF">LVJ82_17140</name>
</gene>
<dbReference type="InterPro" id="IPR032126">
    <property type="entry name" value="LydA_holin"/>
</dbReference>
<feature type="transmembrane region" description="Helical" evidence="1">
    <location>
        <begin position="46"/>
        <end position="71"/>
    </location>
</feature>
<evidence type="ECO:0000313" key="3">
    <source>
        <dbReference type="Proteomes" id="UP000832011"/>
    </source>
</evidence>
<reference evidence="2 3" key="1">
    <citation type="journal article" date="2022" name="Res Sq">
        <title>Evolution of multicellular longitudinally dividing oral cavity symbionts (Neisseriaceae).</title>
        <authorList>
            <person name="Nyongesa S."/>
            <person name="Weber P."/>
            <person name="Bernet E."/>
            <person name="Pullido F."/>
            <person name="Nieckarz M."/>
            <person name="Delaby M."/>
            <person name="Nieves C."/>
            <person name="Viehboeck T."/>
            <person name="Krause N."/>
            <person name="Rivera-Millot A."/>
            <person name="Nakamura A."/>
            <person name="Vischer N."/>
            <person name="VanNieuwenhze M."/>
            <person name="Brun Y."/>
            <person name="Cava F."/>
            <person name="Bulgheresi S."/>
            <person name="Veyrier F."/>
        </authorList>
    </citation>
    <scope>NUCLEOTIDE SEQUENCE [LARGE SCALE GENOMIC DNA]</scope>
    <source>
        <strain evidence="2 3">SN4</strain>
    </source>
</reference>
<accession>A0ABY4E2Y4</accession>
<evidence type="ECO:0000313" key="2">
    <source>
        <dbReference type="EMBL" id="UOO89145.1"/>
    </source>
</evidence>
<keyword evidence="1" id="KW-0472">Membrane</keyword>
<dbReference type="Proteomes" id="UP000832011">
    <property type="component" value="Chromosome"/>
</dbReference>
<evidence type="ECO:0000256" key="1">
    <source>
        <dbReference type="SAM" id="Phobius"/>
    </source>
</evidence>
<sequence>MLDGLMEYKSIIVTWLMVIGLSMFGGLADAIMRYRREGIRMPIHYFLLKIGCDLFLSAFAGVIAYLGAWHFSSSPELSAASGIAIALSGYLGGNAINIFATIWEAILKSKTGGMQ</sequence>
<keyword evidence="1" id="KW-0812">Transmembrane</keyword>
<organism evidence="2 3">
    <name type="scientific">Vitreoscilla massiliensis</name>
    <dbReference type="NCBI Taxonomy" id="1689272"/>
    <lineage>
        <taxon>Bacteria</taxon>
        <taxon>Pseudomonadati</taxon>
        <taxon>Pseudomonadota</taxon>
        <taxon>Betaproteobacteria</taxon>
        <taxon>Neisseriales</taxon>
        <taxon>Neisseriaceae</taxon>
        <taxon>Vitreoscilla</taxon>
    </lineage>
</organism>
<keyword evidence="3" id="KW-1185">Reference proteome</keyword>
<feature type="transmembrane region" description="Helical" evidence="1">
    <location>
        <begin position="83"/>
        <end position="107"/>
    </location>
</feature>
<feature type="transmembrane region" description="Helical" evidence="1">
    <location>
        <begin position="12"/>
        <end position="34"/>
    </location>
</feature>
<proteinExistence type="predicted"/>
<protein>
    <submittedName>
        <fullName evidence="2">Phage holin family protein</fullName>
    </submittedName>
</protein>
<keyword evidence="1" id="KW-1133">Transmembrane helix</keyword>
<dbReference type="EMBL" id="CP091511">
    <property type="protein sequence ID" value="UOO89145.1"/>
    <property type="molecule type" value="Genomic_DNA"/>
</dbReference>